<evidence type="ECO:0000256" key="2">
    <source>
        <dbReference type="ARBA" id="ARBA00022448"/>
    </source>
</evidence>
<dbReference type="SUPFAM" id="SSF49464">
    <property type="entry name" value="Carboxypeptidase regulatory domain-like"/>
    <property type="match status" value="1"/>
</dbReference>
<dbReference type="Gene3D" id="2.60.40.1120">
    <property type="entry name" value="Carboxypeptidase-like, regulatory domain"/>
    <property type="match status" value="1"/>
</dbReference>
<dbReference type="InterPro" id="IPR008969">
    <property type="entry name" value="CarboxyPept-like_regulatory"/>
</dbReference>
<evidence type="ECO:0000256" key="7">
    <source>
        <dbReference type="PROSITE-ProRule" id="PRU01360"/>
    </source>
</evidence>
<dbReference type="Pfam" id="PF13715">
    <property type="entry name" value="CarbopepD_reg_2"/>
    <property type="match status" value="1"/>
</dbReference>
<dbReference type="InterPro" id="IPR036942">
    <property type="entry name" value="Beta-barrel_TonB_sf"/>
</dbReference>
<comment type="caution">
    <text evidence="10">The sequence shown here is derived from an EMBL/GenBank/DDBJ whole genome shotgun (WGS) entry which is preliminary data.</text>
</comment>
<dbReference type="Proteomes" id="UP000249645">
    <property type="component" value="Unassembled WGS sequence"/>
</dbReference>
<dbReference type="Gene3D" id="2.40.170.20">
    <property type="entry name" value="TonB-dependent receptor, beta-barrel domain"/>
    <property type="match status" value="1"/>
</dbReference>
<keyword evidence="2 7" id="KW-0813">Transport</keyword>
<dbReference type="EMBL" id="QFOI01000191">
    <property type="protein sequence ID" value="PZP47411.1"/>
    <property type="molecule type" value="Genomic_DNA"/>
</dbReference>
<organism evidence="10 11">
    <name type="scientific">Pseudopedobacter saltans</name>
    <dbReference type="NCBI Taxonomy" id="151895"/>
    <lineage>
        <taxon>Bacteria</taxon>
        <taxon>Pseudomonadati</taxon>
        <taxon>Bacteroidota</taxon>
        <taxon>Sphingobacteriia</taxon>
        <taxon>Sphingobacteriales</taxon>
        <taxon>Sphingobacteriaceae</taxon>
        <taxon>Pseudopedobacter</taxon>
    </lineage>
</organism>
<sequence>MRRKTFKLLLFLCPLLFAMGVYGQNKKTVIGKITDSTGQPIGGVAIELPGKKVIATTNDTGGFVVSVPEDIQNLHLEHVSYVSKDVNIGSDGTISVVLTPVRPDMDEVVVTSLGIKRQVRSLGYAVSQITAKDLTETGATNVASALYGKAAGVKIVTPPGGATTAVSVQIRGVSSIGLNTQPLYVVDGVPIRLYNDLSGNLGNASNNNGYWSNTQIQSNGILDINPDDIASMTILKGASASALYGSEATNGVVVITTKKGIKGKGLGVDFNYVLNQEKVAYGPDYQNEYGPGDGPYWGTLSEGTANDLFVYDADGAVHPFYATNAQFGPKFDGRQVKYWDGSMRSYNAQPDNWKDFYQTGFNSTANIAVQNGGEQGNYRFSYTRMDYKGIMPGSKMNKNNFNFNGTLNLSKSVSLDIVSQYNNTFTHNRPYQMGQIFGSYGGFFSRFDDMNVFKTRYQTTNGYKYVLNGGTLYDADQAFAYGLYGGVNLFEYFWTALKDINNETQNRFLNTVTLNVAFSQHLKFRGRVGGDMATWNIINQNHNTQPAALGATGQYAVASNSFNRFYGDALMTYNNKINSDLDFSILGGVNGRKDVYRNQYSSTTNGLVNENFFSLSNSAGALTTTAPQKQEETDVAAFGTINFNYKNLLFLEGTGRYEGTSTLPPGVNNYFYPSINASFVLSDAVKLPDFFSYAKVRASYGLVGNHPNIYQANVAYLQNGVTYNGANVIYQSSYASSFGNNDIKSEKKRELEFGLETRVLNNLIGVDISYYNNKVHNQILTLSTSTTIGASSVLGNQGDLANYGIEAAFDATPIANKNFKWVTRFNFAVNKNKLTALPNGLPNLTLSSQDGGYAIIRANVGDPLGNIYVHPIATDDNGNKIIENGFYKIVTDATDPNYYKYVGNIMPKVVGGFVNTVSYKQFTVDFTFDYRMGGNLLSIPTYYQTGAGMYKNTLQYRDAASGGQSYDIVSNKIVPNENGAFHDGIVLKGVNADGTANTTMIDASRYYQTTYNWETTGAYENAVFKNSYIKFRELAVSYNLPKSLVGKMHFQKLSVSLIGRNLFYIWKTLPHGLDPEIGIGSSWLSQGIDGGNPAPTRSLGLSLKANF</sequence>
<keyword evidence="3 7" id="KW-1134">Transmembrane beta strand</keyword>
<reference evidence="10 11" key="1">
    <citation type="submission" date="2017-11" db="EMBL/GenBank/DDBJ databases">
        <title>Infants hospitalized years apart are colonized by the same room-sourced microbial strains.</title>
        <authorList>
            <person name="Brooks B."/>
            <person name="Olm M.R."/>
            <person name="Firek B.A."/>
            <person name="Baker R."/>
            <person name="Thomas B.C."/>
            <person name="Morowitz M.J."/>
            <person name="Banfield J.F."/>
        </authorList>
    </citation>
    <scope>NUCLEOTIDE SEQUENCE [LARGE SCALE GENOMIC DNA]</scope>
    <source>
        <strain evidence="10">S2_009_000_R2_76</strain>
    </source>
</reference>
<evidence type="ECO:0000313" key="11">
    <source>
        <dbReference type="Proteomes" id="UP000249645"/>
    </source>
</evidence>
<dbReference type="InterPro" id="IPR023996">
    <property type="entry name" value="TonB-dep_OMP_SusC/RagA"/>
</dbReference>
<feature type="chain" id="PRO_5015986689" evidence="8">
    <location>
        <begin position="24"/>
        <end position="1107"/>
    </location>
</feature>
<protein>
    <submittedName>
        <fullName evidence="10">SusC/RagA family TonB-linked outer membrane protein</fullName>
    </submittedName>
</protein>
<dbReference type="Pfam" id="PF07715">
    <property type="entry name" value="Plug"/>
    <property type="match status" value="1"/>
</dbReference>
<keyword evidence="8" id="KW-0732">Signal</keyword>
<keyword evidence="4 7" id="KW-0812">Transmembrane</keyword>
<comment type="subcellular location">
    <subcellularLocation>
        <location evidence="1 7">Cell outer membrane</location>
        <topology evidence="1 7">Multi-pass membrane protein</topology>
    </subcellularLocation>
</comment>
<dbReference type="NCBIfam" id="TIGR04057">
    <property type="entry name" value="SusC_RagA_signa"/>
    <property type="match status" value="1"/>
</dbReference>
<gene>
    <name evidence="10" type="ORF">DI598_10935</name>
</gene>
<dbReference type="SUPFAM" id="SSF56935">
    <property type="entry name" value="Porins"/>
    <property type="match status" value="1"/>
</dbReference>
<dbReference type="InterPro" id="IPR023997">
    <property type="entry name" value="TonB-dep_OMP_SusC/RagA_CS"/>
</dbReference>
<dbReference type="GO" id="GO:0009279">
    <property type="term" value="C:cell outer membrane"/>
    <property type="evidence" value="ECO:0007669"/>
    <property type="project" value="UniProtKB-SubCell"/>
</dbReference>
<evidence type="ECO:0000256" key="6">
    <source>
        <dbReference type="ARBA" id="ARBA00023237"/>
    </source>
</evidence>
<evidence type="ECO:0000256" key="5">
    <source>
        <dbReference type="ARBA" id="ARBA00023136"/>
    </source>
</evidence>
<evidence type="ECO:0000256" key="4">
    <source>
        <dbReference type="ARBA" id="ARBA00022692"/>
    </source>
</evidence>
<keyword evidence="6 7" id="KW-0998">Cell outer membrane</keyword>
<keyword evidence="5 7" id="KW-0472">Membrane</keyword>
<feature type="signal peptide" evidence="8">
    <location>
        <begin position="1"/>
        <end position="23"/>
    </location>
</feature>
<dbReference type="InterPro" id="IPR012910">
    <property type="entry name" value="Plug_dom"/>
</dbReference>
<name>A0A2W5ETR7_9SPHI</name>
<evidence type="ECO:0000313" key="10">
    <source>
        <dbReference type="EMBL" id="PZP47411.1"/>
    </source>
</evidence>
<comment type="similarity">
    <text evidence="7">Belongs to the TonB-dependent receptor family.</text>
</comment>
<dbReference type="AlphaFoldDB" id="A0A2W5ETR7"/>
<evidence type="ECO:0000256" key="1">
    <source>
        <dbReference type="ARBA" id="ARBA00004571"/>
    </source>
</evidence>
<dbReference type="Gene3D" id="2.170.130.10">
    <property type="entry name" value="TonB-dependent receptor, plug domain"/>
    <property type="match status" value="1"/>
</dbReference>
<proteinExistence type="inferred from homology"/>
<evidence type="ECO:0000256" key="8">
    <source>
        <dbReference type="SAM" id="SignalP"/>
    </source>
</evidence>
<dbReference type="InterPro" id="IPR039426">
    <property type="entry name" value="TonB-dep_rcpt-like"/>
</dbReference>
<dbReference type="PROSITE" id="PS52016">
    <property type="entry name" value="TONB_DEPENDENT_REC_3"/>
    <property type="match status" value="1"/>
</dbReference>
<evidence type="ECO:0000259" key="9">
    <source>
        <dbReference type="Pfam" id="PF07715"/>
    </source>
</evidence>
<accession>A0A2W5ETR7</accession>
<feature type="domain" description="TonB-dependent receptor plug" evidence="9">
    <location>
        <begin position="119"/>
        <end position="252"/>
    </location>
</feature>
<dbReference type="InterPro" id="IPR037066">
    <property type="entry name" value="Plug_dom_sf"/>
</dbReference>
<evidence type="ECO:0000256" key="3">
    <source>
        <dbReference type="ARBA" id="ARBA00022452"/>
    </source>
</evidence>
<dbReference type="NCBIfam" id="TIGR04056">
    <property type="entry name" value="OMP_RagA_SusC"/>
    <property type="match status" value="1"/>
</dbReference>